<dbReference type="GO" id="GO:0005737">
    <property type="term" value="C:cytoplasm"/>
    <property type="evidence" value="ECO:0007669"/>
    <property type="project" value="UniProtKB-ARBA"/>
</dbReference>
<proteinExistence type="predicted"/>
<name>A0A7S0MIS4_9CRYP</name>
<accession>A0A7S0MIS4</accession>
<feature type="domain" description="S1 motif" evidence="3">
    <location>
        <begin position="173"/>
        <end position="245"/>
    </location>
</feature>
<keyword evidence="2" id="KW-0732">Signal</keyword>
<evidence type="ECO:0000259" key="3">
    <source>
        <dbReference type="PROSITE" id="PS50126"/>
    </source>
</evidence>
<dbReference type="Gene3D" id="2.40.50.140">
    <property type="entry name" value="Nucleic acid-binding proteins"/>
    <property type="match status" value="2"/>
</dbReference>
<dbReference type="PANTHER" id="PTHR10724">
    <property type="entry name" value="30S RIBOSOMAL PROTEIN S1"/>
    <property type="match status" value="1"/>
</dbReference>
<dbReference type="InterPro" id="IPR003029">
    <property type="entry name" value="S1_domain"/>
</dbReference>
<reference evidence="4" key="1">
    <citation type="submission" date="2021-01" db="EMBL/GenBank/DDBJ databases">
        <authorList>
            <person name="Corre E."/>
            <person name="Pelletier E."/>
            <person name="Niang G."/>
            <person name="Scheremetjew M."/>
            <person name="Finn R."/>
            <person name="Kale V."/>
            <person name="Holt S."/>
            <person name="Cochrane G."/>
            <person name="Meng A."/>
            <person name="Brown T."/>
            <person name="Cohen L."/>
        </authorList>
    </citation>
    <scope>NUCLEOTIDE SEQUENCE</scope>
    <source>
        <strain evidence="4">CCAP979/52</strain>
    </source>
</reference>
<dbReference type="EMBL" id="HBEZ01033733">
    <property type="protein sequence ID" value="CAD8640955.1"/>
    <property type="molecule type" value="Transcribed_RNA"/>
</dbReference>
<evidence type="ECO:0000313" key="4">
    <source>
        <dbReference type="EMBL" id="CAD8640955.1"/>
    </source>
</evidence>
<dbReference type="GO" id="GO:0003735">
    <property type="term" value="F:structural constituent of ribosome"/>
    <property type="evidence" value="ECO:0007669"/>
    <property type="project" value="TreeGrafter"/>
</dbReference>
<comment type="function">
    <text evidence="1">Associates with the EF-Tu.GDP complex and induces the exchange of GDP to GTP. It remains bound to the aminoacyl-tRNA.EF-Tu.GTP complex up to the GTP hydrolysis stage on the ribosome.</text>
</comment>
<dbReference type="InterPro" id="IPR012340">
    <property type="entry name" value="NA-bd_OB-fold"/>
</dbReference>
<dbReference type="PROSITE" id="PS50126">
    <property type="entry name" value="S1"/>
    <property type="match status" value="2"/>
</dbReference>
<dbReference type="GO" id="GO:0003729">
    <property type="term" value="F:mRNA binding"/>
    <property type="evidence" value="ECO:0007669"/>
    <property type="project" value="TreeGrafter"/>
</dbReference>
<feature type="chain" id="PRO_5030952309" description="S1 motif domain-containing protein" evidence="2">
    <location>
        <begin position="22"/>
        <end position="275"/>
    </location>
</feature>
<dbReference type="SUPFAM" id="SSF50249">
    <property type="entry name" value="Nucleic acid-binding proteins"/>
    <property type="match status" value="2"/>
</dbReference>
<dbReference type="SMART" id="SM00316">
    <property type="entry name" value="S1"/>
    <property type="match status" value="2"/>
</dbReference>
<dbReference type="FunFam" id="2.40.50.140:FF:000051">
    <property type="entry name" value="RNA-binding transcriptional accessory protein"/>
    <property type="match status" value="1"/>
</dbReference>
<protein>
    <recommendedName>
        <fullName evidence="3">S1 motif domain-containing protein</fullName>
    </recommendedName>
</protein>
<sequence length="275" mass="30358">MMKWSTAVLFVTASFILPSNAYLDSSIANSYSRVQRRSLTCSRISAVAVAKKEGKQKFAVENDGPEGGWAPPAWKRKIMNPLKDLQYGQGPIKGIVRNVESFGAFVDVGAERDGFVHVSDISTEFIHQPSDFLRSGKQIDCWVKYVDEAQGKLGLTMIPRKHGETPLEEIAVGSELGAKILRITSFGIFVDINAQADGFMHSTKLPRRRNSASRVSLDELSIGQTLGVRVTEVDLVRRRVAVESVDKVTEVERDGRFAAPRTPGQVFERGAHPVK</sequence>
<evidence type="ECO:0000256" key="2">
    <source>
        <dbReference type="SAM" id="SignalP"/>
    </source>
</evidence>
<gene>
    <name evidence="4" type="ORF">CCUR1050_LOCUS18639</name>
</gene>
<dbReference type="InterPro" id="IPR050437">
    <property type="entry name" value="Ribos_protein_bS1-like"/>
</dbReference>
<feature type="domain" description="S1 motif" evidence="3">
    <location>
        <begin position="89"/>
        <end position="158"/>
    </location>
</feature>
<evidence type="ECO:0000256" key="1">
    <source>
        <dbReference type="ARBA" id="ARBA00025453"/>
    </source>
</evidence>
<dbReference type="GO" id="GO:0006412">
    <property type="term" value="P:translation"/>
    <property type="evidence" value="ECO:0007669"/>
    <property type="project" value="TreeGrafter"/>
</dbReference>
<organism evidence="4">
    <name type="scientific">Cryptomonas curvata</name>
    <dbReference type="NCBI Taxonomy" id="233186"/>
    <lineage>
        <taxon>Eukaryota</taxon>
        <taxon>Cryptophyceae</taxon>
        <taxon>Cryptomonadales</taxon>
        <taxon>Cryptomonadaceae</taxon>
        <taxon>Cryptomonas</taxon>
    </lineage>
</organism>
<dbReference type="Pfam" id="PF00575">
    <property type="entry name" value="S1"/>
    <property type="match status" value="2"/>
</dbReference>
<feature type="signal peptide" evidence="2">
    <location>
        <begin position="1"/>
        <end position="21"/>
    </location>
</feature>
<dbReference type="AlphaFoldDB" id="A0A7S0MIS4"/>